<comment type="caution">
    <text evidence="1">The sequence shown here is derived from an EMBL/GenBank/DDBJ whole genome shotgun (WGS) entry which is preliminary data.</text>
</comment>
<evidence type="ECO:0000313" key="2">
    <source>
        <dbReference type="Proteomes" id="UP000011939"/>
    </source>
</evidence>
<gene>
    <name evidence="1" type="ORF">CSUNSWCD_1481</name>
</gene>
<proteinExistence type="predicted"/>
<evidence type="ECO:0008006" key="3">
    <source>
        <dbReference type="Google" id="ProtNLM"/>
    </source>
</evidence>
<dbReference type="STRING" id="1244083.CSUNSWCD_1481"/>
<evidence type="ECO:0000313" key="1">
    <source>
        <dbReference type="EMBL" id="EKU10117.1"/>
    </source>
</evidence>
<accession>M5ICV2</accession>
<dbReference type="Proteomes" id="UP000011939">
    <property type="component" value="Unassembled WGS sequence"/>
</dbReference>
<dbReference type="OrthoDB" id="5361978at2"/>
<dbReference type="AlphaFoldDB" id="M5ICV2"/>
<dbReference type="PATRIC" id="fig|1244083.3.peg.2462"/>
<dbReference type="RefSeq" id="WP_009497287.1">
    <property type="nucleotide sequence ID" value="NZ_AMZQ01000021.1"/>
</dbReference>
<dbReference type="EMBL" id="AMZQ01000021">
    <property type="protein sequence ID" value="EKU10117.1"/>
    <property type="molecule type" value="Genomic_DNA"/>
</dbReference>
<name>M5ICV2_9BACT</name>
<protein>
    <recommendedName>
        <fullName evidence="3">HNH nuclease domain-containing protein</fullName>
    </recommendedName>
</protein>
<dbReference type="eggNOG" id="ENOG50319NU">
    <property type="taxonomic scope" value="Bacteria"/>
</dbReference>
<reference evidence="1 2" key="1">
    <citation type="journal article" date="2013" name="Genome Announc.">
        <title>Genome Sequence of Campylobacter showae UNSWCD, Isolated from a Patient with Crohn's Disease.</title>
        <authorList>
            <person name="Tay A.P."/>
            <person name="Kaakoush N.O."/>
            <person name="Deshpande N.P."/>
            <person name="Chen Z."/>
            <person name="Mitchell H."/>
            <person name="Wilkins M.R."/>
        </authorList>
    </citation>
    <scope>NUCLEOTIDE SEQUENCE [LARGE SCALE GENOMIC DNA]</scope>
    <source>
        <strain evidence="1 2">CSUNSWCD</strain>
    </source>
</reference>
<sequence length="87" mass="10239">MKLSKTENLKFRQFLAYEYPVCQICGKAPSDDAHHVRYGCYGADKDDRKQIAVCRACHDWCHDHKHESIEKYEELADENWAEYEASL</sequence>
<organism evidence="1 2">
    <name type="scientific">Campylobacter showae CSUNSWCD</name>
    <dbReference type="NCBI Taxonomy" id="1244083"/>
    <lineage>
        <taxon>Bacteria</taxon>
        <taxon>Pseudomonadati</taxon>
        <taxon>Campylobacterota</taxon>
        <taxon>Epsilonproteobacteria</taxon>
        <taxon>Campylobacterales</taxon>
        <taxon>Campylobacteraceae</taxon>
        <taxon>Campylobacter</taxon>
    </lineage>
</organism>